<reference evidence="2" key="2">
    <citation type="submission" date="2008-07" db="EMBL/GenBank/DDBJ databases">
        <authorList>
            <person name="Genoscope - CEA"/>
        </authorList>
    </citation>
    <scope>NUCLEOTIDE SEQUENCE</scope>
    <source>
        <strain evidence="2">S mat+</strain>
    </source>
</reference>
<accession>B2AY91</accession>
<evidence type="ECO:0000256" key="1">
    <source>
        <dbReference type="SAM" id="MobiDB-lite"/>
    </source>
</evidence>
<dbReference type="RefSeq" id="XP_001908692.1">
    <property type="nucleotide sequence ID" value="XM_001908657.1"/>
</dbReference>
<dbReference type="OrthoDB" id="5385189at2759"/>
<evidence type="ECO:0000313" key="2">
    <source>
        <dbReference type="EMBL" id="CAP69365.1"/>
    </source>
</evidence>
<proteinExistence type="predicted"/>
<dbReference type="EMBL" id="CU633901">
    <property type="protein sequence ID" value="CAP69365.1"/>
    <property type="molecule type" value="Genomic_DNA"/>
</dbReference>
<dbReference type="HOGENOM" id="CLU_051207_0_0_1"/>
<dbReference type="KEGG" id="pan:PODANSg5727"/>
<dbReference type="AlphaFoldDB" id="B2AY91"/>
<gene>
    <name evidence="2" type="ORF">PODANS_1_10290</name>
</gene>
<dbReference type="GeneID" id="6193261"/>
<sequence length="442" mass="50069">MAEQSLYLQFRIFGRGWMVAALSYQSAPPFVNFGGLQRQDQGKLSVLEALSSSFSRTPTRSPLWRCITAGRRHAASTSETTLTTAAIMEWLSSLMTTDKAIKGALIIHGVALVGTVLLALDQWRSECETKPPQPKPQYITQDTEDALKLTTLDTLLGHYNHAIRETAVKIVCDRAVNDKDTLEQLLWGITRPNYDERLKNLRALAVITDPRESMINHGGTIDRLIIPQDSLDKLHTWKAYAALVRCLELSLDPDQEVLNNDDWDEYPLRDMTDKLCLMFISQLVGTFDCEKLIKAKFVEKWLSKQNWGTTEEERHQNLAAYLRSKTNRLAEIISCIRQSPAGRVALQKCGLFPYPDTEESEADDDDTHLVERLSVLFPETLDVNSLDVNHPTRVLLRSFQTTPGSEEQRDRNQRHREAMVLNDGSHPITSDDIIQRDPTSPP</sequence>
<dbReference type="VEuPathDB" id="FungiDB:PODANS_1_10290"/>
<name>B2AY91_PODAN</name>
<protein>
    <submittedName>
        <fullName evidence="2">Podospora anserina S mat+ genomic DNA chromosome 1, supercontig 2</fullName>
    </submittedName>
</protein>
<feature type="region of interest" description="Disordered" evidence="1">
    <location>
        <begin position="420"/>
        <end position="442"/>
    </location>
</feature>
<organism evidence="2">
    <name type="scientific">Podospora anserina (strain S / ATCC MYA-4624 / DSM 980 / FGSC 10383)</name>
    <name type="common">Pleurage anserina</name>
    <dbReference type="NCBI Taxonomy" id="515849"/>
    <lineage>
        <taxon>Eukaryota</taxon>
        <taxon>Fungi</taxon>
        <taxon>Dikarya</taxon>
        <taxon>Ascomycota</taxon>
        <taxon>Pezizomycotina</taxon>
        <taxon>Sordariomycetes</taxon>
        <taxon>Sordariomycetidae</taxon>
        <taxon>Sordariales</taxon>
        <taxon>Podosporaceae</taxon>
        <taxon>Podospora</taxon>
        <taxon>Podospora anserina</taxon>
    </lineage>
</organism>
<reference evidence="2" key="1">
    <citation type="journal article" date="2008" name="Genome Biol.">
        <title>The genome sequence of the model ascomycete fungus Podospora anserina.</title>
        <authorList>
            <person name="Espagne E."/>
            <person name="Lespinet O."/>
            <person name="Malagnac F."/>
            <person name="Da Silva C."/>
            <person name="Jaillon O."/>
            <person name="Porcel B.M."/>
            <person name="Couloux A."/>
            <person name="Aury J.-M."/>
            <person name="Segurens B."/>
            <person name="Poulain J."/>
            <person name="Anthouard V."/>
            <person name="Grossetete S."/>
            <person name="Khalili H."/>
            <person name="Coppin E."/>
            <person name="Dequard-Chablat M."/>
            <person name="Picard M."/>
            <person name="Contamine V."/>
            <person name="Arnaise S."/>
            <person name="Bourdais A."/>
            <person name="Berteaux-Lecellier V."/>
            <person name="Gautheret D."/>
            <person name="de Vries R.P."/>
            <person name="Battaglia E."/>
            <person name="Coutinho P.M."/>
            <person name="Danchin E.G.J."/>
            <person name="Henrissat B."/>
            <person name="El Khoury R."/>
            <person name="Sainsard-Chanet A."/>
            <person name="Boivin A."/>
            <person name="Pinan-Lucarre B."/>
            <person name="Sellem C.H."/>
            <person name="Debuchy R."/>
            <person name="Wincker P."/>
            <person name="Weissenbach J."/>
            <person name="Silar P."/>
        </authorList>
    </citation>
    <scope>NUCLEOTIDE SEQUENCE [LARGE SCALE GENOMIC DNA]</scope>
    <source>
        <strain evidence="2">S mat+</strain>
    </source>
</reference>